<dbReference type="SUPFAM" id="SSF54211">
    <property type="entry name" value="Ribosomal protein S5 domain 2-like"/>
    <property type="match status" value="1"/>
</dbReference>
<dbReference type="NCBIfam" id="TIGR00257">
    <property type="entry name" value="IMPACT_YIGZ"/>
    <property type="match status" value="1"/>
</dbReference>
<feature type="domain" description="Impact N-terminal" evidence="2">
    <location>
        <begin position="17"/>
        <end position="123"/>
    </location>
</feature>
<dbReference type="SUPFAM" id="SSF54980">
    <property type="entry name" value="EF-G C-terminal domain-like"/>
    <property type="match status" value="1"/>
</dbReference>
<dbReference type="GO" id="GO:0032561">
    <property type="term" value="F:guanyl ribonucleotide binding"/>
    <property type="evidence" value="ECO:0007669"/>
    <property type="project" value="UniProtKB-ARBA"/>
</dbReference>
<organism evidence="3 4">
    <name type="scientific">Alteromonas australica</name>
    <dbReference type="NCBI Taxonomy" id="589873"/>
    <lineage>
        <taxon>Bacteria</taxon>
        <taxon>Pseudomonadati</taxon>
        <taxon>Pseudomonadota</taxon>
        <taxon>Gammaproteobacteria</taxon>
        <taxon>Alteromonadales</taxon>
        <taxon>Alteromonadaceae</taxon>
        <taxon>Alteromonas/Salinimonas group</taxon>
        <taxon>Alteromonas</taxon>
    </lineage>
</organism>
<dbReference type="InterPro" id="IPR015796">
    <property type="entry name" value="Impact_YigZ-like"/>
</dbReference>
<dbReference type="AlphaFoldDB" id="A0A075NZC7"/>
<gene>
    <name evidence="3" type="ORF">EP13_04150</name>
</gene>
<dbReference type="PANTHER" id="PTHR16301">
    <property type="entry name" value="IMPACT-RELATED"/>
    <property type="match status" value="1"/>
</dbReference>
<dbReference type="Gene3D" id="3.30.230.30">
    <property type="entry name" value="Impact, N-terminal domain"/>
    <property type="match status" value="1"/>
</dbReference>
<reference evidence="3 4" key="1">
    <citation type="submission" date="2014-06" db="EMBL/GenBank/DDBJ databases">
        <title>Genomes of Alteromonas australica, a world apart.</title>
        <authorList>
            <person name="Gonzaga A."/>
            <person name="Lopez-Perez M."/>
            <person name="Rodriguez-Valera F."/>
        </authorList>
    </citation>
    <scope>NUCLEOTIDE SEQUENCE [LARGE SCALE GENOMIC DNA]</scope>
    <source>
        <strain evidence="3 4">H 17</strain>
    </source>
</reference>
<keyword evidence="4" id="KW-1185">Reference proteome</keyword>
<evidence type="ECO:0000256" key="1">
    <source>
        <dbReference type="ARBA" id="ARBA00007665"/>
    </source>
</evidence>
<dbReference type="EMBL" id="CP008849">
    <property type="protein sequence ID" value="AIF97955.1"/>
    <property type="molecule type" value="Genomic_DNA"/>
</dbReference>
<sequence>MTYPVPAVQHEILYEIKKSKFIAFATFADSREAAMEQLAEIKIKYPDARHHCWAYLIGSPDQPRSLAMADDGEPSGTAGKPILNVLQHKNVGDVMVVVTRYFGGIKLGAGGLVRAYSAAAQQVMEQLETKQEVSLHELSLNVDFKHEQFVRHLTQQFQGKIQSCNYAHCVTMTLALPEQRMGDFEAHVAAIRLST</sequence>
<name>A0A075NZC7_9ALTE</name>
<dbReference type="GO" id="GO:0017111">
    <property type="term" value="F:ribonucleoside triphosphate phosphatase activity"/>
    <property type="evidence" value="ECO:0007669"/>
    <property type="project" value="UniProtKB-ARBA"/>
</dbReference>
<dbReference type="Proteomes" id="UP000056090">
    <property type="component" value="Chromosome"/>
</dbReference>
<dbReference type="InterPro" id="IPR035647">
    <property type="entry name" value="EFG_III/V"/>
</dbReference>
<dbReference type="PANTHER" id="PTHR16301:SF20">
    <property type="entry name" value="IMPACT FAMILY MEMBER YIGZ"/>
    <property type="match status" value="1"/>
</dbReference>
<dbReference type="eggNOG" id="COG1739">
    <property type="taxonomic scope" value="Bacteria"/>
</dbReference>
<evidence type="ECO:0000313" key="4">
    <source>
        <dbReference type="Proteomes" id="UP000056090"/>
    </source>
</evidence>
<accession>A0A075NZC7</accession>
<dbReference type="InterPro" id="IPR020569">
    <property type="entry name" value="UPF0029_Impact_CS"/>
</dbReference>
<proteinExistence type="inferred from homology"/>
<dbReference type="InterPro" id="IPR020568">
    <property type="entry name" value="Ribosomal_Su5_D2-typ_SF"/>
</dbReference>
<dbReference type="InterPro" id="IPR023582">
    <property type="entry name" value="Impact"/>
</dbReference>
<dbReference type="Gene3D" id="3.30.70.240">
    <property type="match status" value="1"/>
</dbReference>
<dbReference type="KEGG" id="aal:EP13_04150"/>
<dbReference type="GO" id="GO:0043168">
    <property type="term" value="F:anion binding"/>
    <property type="evidence" value="ECO:0007669"/>
    <property type="project" value="UniProtKB-ARBA"/>
</dbReference>
<evidence type="ECO:0000259" key="2">
    <source>
        <dbReference type="Pfam" id="PF01205"/>
    </source>
</evidence>
<evidence type="ECO:0000313" key="3">
    <source>
        <dbReference type="EMBL" id="AIF97955.1"/>
    </source>
</evidence>
<dbReference type="InterPro" id="IPR001498">
    <property type="entry name" value="Impact_N"/>
</dbReference>
<dbReference type="PROSITE" id="PS00910">
    <property type="entry name" value="UPF0029"/>
    <property type="match status" value="1"/>
</dbReference>
<dbReference type="GO" id="GO:0006446">
    <property type="term" value="P:regulation of translational initiation"/>
    <property type="evidence" value="ECO:0007669"/>
    <property type="project" value="TreeGrafter"/>
</dbReference>
<dbReference type="GO" id="GO:0005737">
    <property type="term" value="C:cytoplasm"/>
    <property type="evidence" value="ECO:0007669"/>
    <property type="project" value="TreeGrafter"/>
</dbReference>
<protein>
    <recommendedName>
        <fullName evidence="2">Impact N-terminal domain-containing protein</fullName>
    </recommendedName>
</protein>
<comment type="similarity">
    <text evidence="1">Belongs to the IMPACT family.</text>
</comment>
<dbReference type="GeneID" id="78254126"/>
<dbReference type="RefSeq" id="WP_044056145.1">
    <property type="nucleotide sequence ID" value="NZ_CBCSKJ010000001.1"/>
</dbReference>
<dbReference type="Pfam" id="PF01205">
    <property type="entry name" value="Impact_N"/>
    <property type="match status" value="1"/>
</dbReference>
<dbReference type="InterPro" id="IPR036956">
    <property type="entry name" value="Impact_N_sf"/>
</dbReference>